<dbReference type="InterPro" id="IPR002528">
    <property type="entry name" value="MATE_fam"/>
</dbReference>
<evidence type="ECO:0000313" key="14">
    <source>
        <dbReference type="EMBL" id="ANP39749.1"/>
    </source>
</evidence>
<dbReference type="GO" id="GO:0042910">
    <property type="term" value="F:xenobiotic transmembrane transporter activity"/>
    <property type="evidence" value="ECO:0007669"/>
    <property type="project" value="InterPro"/>
</dbReference>
<evidence type="ECO:0000256" key="11">
    <source>
        <dbReference type="ARBA" id="ARBA00023251"/>
    </source>
</evidence>
<evidence type="ECO:0000256" key="10">
    <source>
        <dbReference type="ARBA" id="ARBA00023136"/>
    </source>
</evidence>
<evidence type="ECO:0000256" key="12">
    <source>
        <dbReference type="ARBA" id="ARBA00031636"/>
    </source>
</evidence>
<feature type="transmembrane region" description="Helical" evidence="13">
    <location>
        <begin position="96"/>
        <end position="118"/>
    </location>
</feature>
<feature type="transmembrane region" description="Helical" evidence="13">
    <location>
        <begin position="250"/>
        <end position="269"/>
    </location>
</feature>
<keyword evidence="9" id="KW-0406">Ion transport</keyword>
<dbReference type="KEGG" id="rmb:K529_003125"/>
<keyword evidence="8 13" id="KW-1133">Transmembrane helix</keyword>
<dbReference type="Proteomes" id="UP000013243">
    <property type="component" value="Chromosome"/>
</dbReference>
<dbReference type="PANTHER" id="PTHR43298:SF2">
    <property type="entry name" value="FMN_FAD EXPORTER YEEO-RELATED"/>
    <property type="match status" value="1"/>
</dbReference>
<evidence type="ECO:0000256" key="5">
    <source>
        <dbReference type="ARBA" id="ARBA00022449"/>
    </source>
</evidence>
<keyword evidence="7 13" id="KW-0812">Transmembrane</keyword>
<keyword evidence="6" id="KW-1003">Cell membrane</keyword>
<comment type="subcellular location">
    <subcellularLocation>
        <location evidence="1">Cell inner membrane</location>
        <topology evidence="1">Multi-pass membrane protein</topology>
    </subcellularLocation>
</comment>
<evidence type="ECO:0000256" key="1">
    <source>
        <dbReference type="ARBA" id="ARBA00004429"/>
    </source>
</evidence>
<name>A0A1B0ZZI4_9RHOB</name>
<evidence type="ECO:0000256" key="6">
    <source>
        <dbReference type="ARBA" id="ARBA00022475"/>
    </source>
</evidence>
<evidence type="ECO:0000313" key="15">
    <source>
        <dbReference type="Proteomes" id="UP000013243"/>
    </source>
</evidence>
<accession>A0A1B0ZZI4</accession>
<evidence type="ECO:0000256" key="9">
    <source>
        <dbReference type="ARBA" id="ARBA00023065"/>
    </source>
</evidence>
<feature type="transmembrane region" description="Helical" evidence="13">
    <location>
        <begin position="422"/>
        <end position="442"/>
    </location>
</feature>
<dbReference type="GO" id="GO:0006811">
    <property type="term" value="P:monoatomic ion transport"/>
    <property type="evidence" value="ECO:0007669"/>
    <property type="project" value="UniProtKB-KW"/>
</dbReference>
<sequence length="464" mass="48301">MASSPTNHFLTGRLGPTYAKTALPIIFVMGMNGCLTVADALFLGHFVGPEALAAVTLMFPAYMLVVALATLVASGMSSRLARHLGAGDTPAAQADYAGAHGLALAVAVALMVAFVLWGDAVTQAAAGGNATLAAMGHTYLRITVGCTPLLFVLSVNSDALRNEGRAGLMALMSLVVSLSNIAFNYLLIAKAELGVAGSALGTALAQALALALILGFRLRGNTVLRPAILWQQSLIAGWGRMLALGAPQSLNFIGIALGSAAIMAALQWVEAPDYAKTLTAYGVITRLLTFTFLPLLGLSHAMQSITGNLYGAGERLRARQSLRLAIWIALIYCAVTQAALSLGAAQIASWFVADPGVIAQVARILPILGGLFVLAGPLMMVAMHFQAIGDAARAALLGLAKPYLFSIPLTFVLAAYFGETGIWLAAPLAEAALLLLTLSVLIDLRRRHGPRRYAAPTRASEGNS</sequence>
<dbReference type="STRING" id="1265309.K529_003125"/>
<feature type="transmembrane region" description="Helical" evidence="13">
    <location>
        <begin position="194"/>
        <end position="216"/>
    </location>
</feature>
<comment type="similarity">
    <text evidence="2">Belongs to the multi antimicrobial extrusion (MATE) (TC 2.A.66.1) family. MepA subfamily.</text>
</comment>
<keyword evidence="4" id="KW-0813">Transport</keyword>
<dbReference type="PANTHER" id="PTHR43298">
    <property type="entry name" value="MULTIDRUG RESISTANCE PROTEIN NORM-RELATED"/>
    <property type="match status" value="1"/>
</dbReference>
<dbReference type="InterPro" id="IPR050222">
    <property type="entry name" value="MATE_MdtK"/>
</dbReference>
<dbReference type="CDD" id="cd13143">
    <property type="entry name" value="MATE_MepA_like"/>
    <property type="match status" value="1"/>
</dbReference>
<feature type="transmembrane region" description="Helical" evidence="13">
    <location>
        <begin position="52"/>
        <end position="75"/>
    </location>
</feature>
<dbReference type="GO" id="GO:0046677">
    <property type="term" value="P:response to antibiotic"/>
    <property type="evidence" value="ECO:0007669"/>
    <property type="project" value="UniProtKB-KW"/>
</dbReference>
<feature type="transmembrane region" description="Helical" evidence="13">
    <location>
        <begin position="324"/>
        <end position="352"/>
    </location>
</feature>
<protein>
    <recommendedName>
        <fullName evidence="3">Multidrug export protein MepA</fullName>
    </recommendedName>
    <alternativeName>
        <fullName evidence="12">Multidrug-efflux transporter</fullName>
    </alternativeName>
</protein>
<organism evidence="14 15">
    <name type="scientific">Tritonibacter mobilis F1926</name>
    <dbReference type="NCBI Taxonomy" id="1265309"/>
    <lineage>
        <taxon>Bacteria</taxon>
        <taxon>Pseudomonadati</taxon>
        <taxon>Pseudomonadota</taxon>
        <taxon>Alphaproteobacteria</taxon>
        <taxon>Rhodobacterales</taxon>
        <taxon>Paracoccaceae</taxon>
        <taxon>Tritonibacter</taxon>
    </lineage>
</organism>
<keyword evidence="5" id="KW-0050">Antiport</keyword>
<dbReference type="InterPro" id="IPR048279">
    <property type="entry name" value="MdtK-like"/>
</dbReference>
<evidence type="ECO:0000256" key="2">
    <source>
        <dbReference type="ARBA" id="ARBA00008417"/>
    </source>
</evidence>
<dbReference type="PIRSF" id="PIRSF006603">
    <property type="entry name" value="DinF"/>
    <property type="match status" value="1"/>
</dbReference>
<dbReference type="EMBL" id="CP015230">
    <property type="protein sequence ID" value="ANP39749.1"/>
    <property type="molecule type" value="Genomic_DNA"/>
</dbReference>
<dbReference type="Pfam" id="PF01554">
    <property type="entry name" value="MatE"/>
    <property type="match status" value="2"/>
</dbReference>
<feature type="transmembrane region" description="Helical" evidence="13">
    <location>
        <begin position="394"/>
        <end position="416"/>
    </location>
</feature>
<evidence type="ECO:0000256" key="4">
    <source>
        <dbReference type="ARBA" id="ARBA00022448"/>
    </source>
</evidence>
<dbReference type="GO" id="GO:0005886">
    <property type="term" value="C:plasma membrane"/>
    <property type="evidence" value="ECO:0007669"/>
    <property type="project" value="UniProtKB-SubCell"/>
</dbReference>
<keyword evidence="10 13" id="KW-0472">Membrane</keyword>
<feature type="transmembrane region" description="Helical" evidence="13">
    <location>
        <begin position="168"/>
        <end position="188"/>
    </location>
</feature>
<dbReference type="AlphaFoldDB" id="A0A1B0ZZI4"/>
<feature type="transmembrane region" description="Helical" evidence="13">
    <location>
        <begin position="138"/>
        <end position="156"/>
    </location>
</feature>
<keyword evidence="11" id="KW-0046">Antibiotic resistance</keyword>
<dbReference type="GeneID" id="28248791"/>
<evidence type="ECO:0000256" key="7">
    <source>
        <dbReference type="ARBA" id="ARBA00022692"/>
    </source>
</evidence>
<proteinExistence type="inferred from homology"/>
<feature type="transmembrane region" description="Helical" evidence="13">
    <location>
        <begin position="281"/>
        <end position="303"/>
    </location>
</feature>
<feature type="transmembrane region" description="Helical" evidence="13">
    <location>
        <begin position="21"/>
        <end position="46"/>
    </location>
</feature>
<dbReference type="OrthoDB" id="7805940at2"/>
<dbReference type="InterPro" id="IPR045070">
    <property type="entry name" value="MATE_MepA-like"/>
</dbReference>
<feature type="transmembrane region" description="Helical" evidence="13">
    <location>
        <begin position="364"/>
        <end position="382"/>
    </location>
</feature>
<dbReference type="RefSeq" id="WP_046002419.1">
    <property type="nucleotide sequence ID" value="NZ_CP015230.1"/>
</dbReference>
<evidence type="ECO:0000256" key="8">
    <source>
        <dbReference type="ARBA" id="ARBA00022989"/>
    </source>
</evidence>
<gene>
    <name evidence="14" type="ORF">K529_003125</name>
</gene>
<evidence type="ECO:0000256" key="13">
    <source>
        <dbReference type="SAM" id="Phobius"/>
    </source>
</evidence>
<dbReference type="GO" id="GO:0015297">
    <property type="term" value="F:antiporter activity"/>
    <property type="evidence" value="ECO:0007669"/>
    <property type="project" value="UniProtKB-KW"/>
</dbReference>
<evidence type="ECO:0000256" key="3">
    <source>
        <dbReference type="ARBA" id="ARBA00022106"/>
    </source>
</evidence>
<reference evidence="14 15" key="1">
    <citation type="journal article" date="2016" name="ISME J.">
        <title>Global occurrence and heterogeneity of the Roseobacter-clade species Ruegeria mobilis.</title>
        <authorList>
            <person name="Sonnenschein E."/>
            <person name="Gram L."/>
        </authorList>
    </citation>
    <scope>NUCLEOTIDE SEQUENCE [LARGE SCALE GENOMIC DNA]</scope>
    <source>
        <strain evidence="14 15">F1926</strain>
    </source>
</reference>